<dbReference type="Pfam" id="PF03797">
    <property type="entry name" value="Autotransporter"/>
    <property type="match status" value="1"/>
</dbReference>
<evidence type="ECO:0000313" key="3">
    <source>
        <dbReference type="EMBL" id="MBH0114346.1"/>
    </source>
</evidence>
<dbReference type="InterPro" id="IPR005546">
    <property type="entry name" value="Autotransporte_beta"/>
</dbReference>
<dbReference type="InterPro" id="IPR036709">
    <property type="entry name" value="Autotransporte_beta_dom_sf"/>
</dbReference>
<gene>
    <name evidence="3" type="ORF">I5E68_15480</name>
</gene>
<reference evidence="3" key="1">
    <citation type="submission" date="2020-11" db="EMBL/GenBank/DDBJ databases">
        <title>Novosphingobium aureum sp. nov., a marine bacterium isolated from sediment of a salt flat.</title>
        <authorList>
            <person name="Yoo Y."/>
            <person name="Kim J.-J."/>
        </authorList>
    </citation>
    <scope>NUCLEOTIDE SEQUENCE</scope>
    <source>
        <strain evidence="3">YJ-S2-02</strain>
    </source>
</reference>
<dbReference type="Gene3D" id="2.40.128.130">
    <property type="entry name" value="Autotransporter beta-domain"/>
    <property type="match status" value="1"/>
</dbReference>
<evidence type="ECO:0000313" key="4">
    <source>
        <dbReference type="Proteomes" id="UP000617634"/>
    </source>
</evidence>
<evidence type="ECO:0000256" key="1">
    <source>
        <dbReference type="SAM" id="MobiDB-lite"/>
    </source>
</evidence>
<keyword evidence="4" id="KW-1185">Reference proteome</keyword>
<dbReference type="Proteomes" id="UP000617634">
    <property type="component" value="Unassembled WGS sequence"/>
</dbReference>
<name>A0A931HE60_9SPHN</name>
<organism evidence="3 4">
    <name type="scientific">Novosphingobium aureum</name>
    <dbReference type="NCBI Taxonomy" id="2792964"/>
    <lineage>
        <taxon>Bacteria</taxon>
        <taxon>Pseudomonadati</taxon>
        <taxon>Pseudomonadota</taxon>
        <taxon>Alphaproteobacteria</taxon>
        <taxon>Sphingomonadales</taxon>
        <taxon>Sphingomonadaceae</taxon>
        <taxon>Novosphingobium</taxon>
    </lineage>
</organism>
<protein>
    <submittedName>
        <fullName evidence="3">Autotransporter domain-containing protein</fullName>
    </submittedName>
</protein>
<sequence length="263" mass="27984">MPWSASVSAGLSARDAGPDGSWQSLALSRSVGRGYLRASVMRYHGTLVQADTALPSDYFIGTLGAGGNFDNWVTDGWVSIGRQRYGRISQTGTDQPASRESTGATSSPYFAVGADVGHVITLSPGWYATPTLAVSYAHGQLLRPAPENSGLPDLETDEPTWTGGANLRLDRAFGPEGRNFIGLLAARQWSSNGVSALLLPVVDDSAILPELKSRHYPDSWYEAGASASLSLLPRLDLDLYATRSFGMKAGDVTSAGLSLRTRF</sequence>
<evidence type="ECO:0000259" key="2">
    <source>
        <dbReference type="Pfam" id="PF03797"/>
    </source>
</evidence>
<dbReference type="AlphaFoldDB" id="A0A931HE60"/>
<dbReference type="SUPFAM" id="SSF103515">
    <property type="entry name" value="Autotransporter"/>
    <property type="match status" value="1"/>
</dbReference>
<feature type="domain" description="Autotransporter" evidence="2">
    <location>
        <begin position="57"/>
        <end position="239"/>
    </location>
</feature>
<dbReference type="EMBL" id="JADZGI010000002">
    <property type="protein sequence ID" value="MBH0114346.1"/>
    <property type="molecule type" value="Genomic_DNA"/>
</dbReference>
<comment type="caution">
    <text evidence="3">The sequence shown here is derived from an EMBL/GenBank/DDBJ whole genome shotgun (WGS) entry which is preliminary data.</text>
</comment>
<proteinExistence type="predicted"/>
<accession>A0A931HE60</accession>
<feature type="region of interest" description="Disordered" evidence="1">
    <location>
        <begin position="1"/>
        <end position="20"/>
    </location>
</feature>